<gene>
    <name evidence="2" type="ORF">GHT07_06095</name>
</gene>
<feature type="transmembrane region" description="Helical" evidence="1">
    <location>
        <begin position="161"/>
        <end position="182"/>
    </location>
</feature>
<feature type="transmembrane region" description="Helical" evidence="1">
    <location>
        <begin position="188"/>
        <end position="211"/>
    </location>
</feature>
<feature type="transmembrane region" description="Helical" evidence="1">
    <location>
        <begin position="133"/>
        <end position="154"/>
    </location>
</feature>
<reference evidence="2 3" key="1">
    <citation type="submission" date="2019-11" db="EMBL/GenBank/DDBJ databases">
        <title>Caenimonas koreensis gen. nov., sp. nov., isolated from activated sludge.</title>
        <authorList>
            <person name="Seung H.R."/>
        </authorList>
    </citation>
    <scope>NUCLEOTIDE SEQUENCE [LARGE SCALE GENOMIC DNA]</scope>
    <source>
        <strain evidence="2 3">EMB320</strain>
    </source>
</reference>
<keyword evidence="3" id="KW-1185">Reference proteome</keyword>
<dbReference type="RefSeq" id="WP_153584174.1">
    <property type="nucleotide sequence ID" value="NZ_WJBU01000005.1"/>
</dbReference>
<dbReference type="AlphaFoldDB" id="A0A844AWV1"/>
<name>A0A844AWV1_9BURK</name>
<keyword evidence="1" id="KW-0472">Membrane</keyword>
<keyword evidence="1" id="KW-1133">Transmembrane helix</keyword>
<keyword evidence="1" id="KW-0812">Transmembrane</keyword>
<evidence type="ECO:0000313" key="2">
    <source>
        <dbReference type="EMBL" id="MRD46838.1"/>
    </source>
</evidence>
<dbReference type="Proteomes" id="UP000487350">
    <property type="component" value="Unassembled WGS sequence"/>
</dbReference>
<protein>
    <submittedName>
        <fullName evidence="2">Uncharacterized protein</fullName>
    </submittedName>
</protein>
<proteinExistence type="predicted"/>
<dbReference type="OrthoDB" id="8185434at2"/>
<accession>A0A844AWV1</accession>
<sequence>MLETDLRSKEGEFKTLGFYADKCQYDMAMDQLGITGAGLGAEGLSRWYRQAFVKAVLRHPQAYIAKVARQMVYGLKMSLPPLGLTPSYGSEPAQLAMVEAMLDKAGVTRGAQEGHERVSAPLLAHADKLAGPVLRAASLVASLAMVASLAGLAWRRWRAHPLAAPAAIASLVWFAQIGGVALTHTLDIWRYISPVAPAAIMALALTMRIAIDMSRQRSDTAA</sequence>
<evidence type="ECO:0000256" key="1">
    <source>
        <dbReference type="SAM" id="Phobius"/>
    </source>
</evidence>
<evidence type="ECO:0000313" key="3">
    <source>
        <dbReference type="Proteomes" id="UP000487350"/>
    </source>
</evidence>
<comment type="caution">
    <text evidence="2">The sequence shown here is derived from an EMBL/GenBank/DDBJ whole genome shotgun (WGS) entry which is preliminary data.</text>
</comment>
<organism evidence="2 3">
    <name type="scientific">Caenimonas koreensis DSM 17982</name>
    <dbReference type="NCBI Taxonomy" id="1121255"/>
    <lineage>
        <taxon>Bacteria</taxon>
        <taxon>Pseudomonadati</taxon>
        <taxon>Pseudomonadota</taxon>
        <taxon>Betaproteobacteria</taxon>
        <taxon>Burkholderiales</taxon>
        <taxon>Comamonadaceae</taxon>
        <taxon>Caenimonas</taxon>
    </lineage>
</organism>
<dbReference type="EMBL" id="WJBU01000005">
    <property type="protein sequence ID" value="MRD46838.1"/>
    <property type="molecule type" value="Genomic_DNA"/>
</dbReference>